<dbReference type="SUPFAM" id="SSF56112">
    <property type="entry name" value="Protein kinase-like (PK-like)"/>
    <property type="match status" value="1"/>
</dbReference>
<dbReference type="PROSITE" id="PS50011">
    <property type="entry name" value="PROTEIN_KINASE_DOM"/>
    <property type="match status" value="1"/>
</dbReference>
<dbReference type="Gene3D" id="1.10.510.10">
    <property type="entry name" value="Transferase(Phosphotransferase) domain 1"/>
    <property type="match status" value="1"/>
</dbReference>
<dbReference type="OrthoDB" id="5979581at2759"/>
<name>A0A1M3TRB7_ASPLC</name>
<reference evidence="3" key="1">
    <citation type="journal article" date="2017" name="Genome Biol.">
        <title>Comparative genomics reveals high biological diversity and specific adaptations in the industrially and medically important fungal genus Aspergillus.</title>
        <authorList>
            <person name="de Vries R.P."/>
            <person name="Riley R."/>
            <person name="Wiebenga A."/>
            <person name="Aguilar-Osorio G."/>
            <person name="Amillis S."/>
            <person name="Uchima C.A."/>
            <person name="Anderluh G."/>
            <person name="Asadollahi M."/>
            <person name="Askin M."/>
            <person name="Barry K."/>
            <person name="Battaglia E."/>
            <person name="Bayram O."/>
            <person name="Benocci T."/>
            <person name="Braus-Stromeyer S.A."/>
            <person name="Caldana C."/>
            <person name="Canovas D."/>
            <person name="Cerqueira G.C."/>
            <person name="Chen F."/>
            <person name="Chen W."/>
            <person name="Choi C."/>
            <person name="Clum A."/>
            <person name="Dos Santos R.A."/>
            <person name="Damasio A.R."/>
            <person name="Diallinas G."/>
            <person name="Emri T."/>
            <person name="Fekete E."/>
            <person name="Flipphi M."/>
            <person name="Freyberg S."/>
            <person name="Gallo A."/>
            <person name="Gournas C."/>
            <person name="Habgood R."/>
            <person name="Hainaut M."/>
            <person name="Harispe M.L."/>
            <person name="Henrissat B."/>
            <person name="Hilden K.S."/>
            <person name="Hope R."/>
            <person name="Hossain A."/>
            <person name="Karabika E."/>
            <person name="Karaffa L."/>
            <person name="Karanyi Z."/>
            <person name="Krasevec N."/>
            <person name="Kuo A."/>
            <person name="Kusch H."/>
            <person name="LaButti K."/>
            <person name="Lagendijk E.L."/>
            <person name="Lapidus A."/>
            <person name="Levasseur A."/>
            <person name="Lindquist E."/>
            <person name="Lipzen A."/>
            <person name="Logrieco A.F."/>
            <person name="MacCabe A."/>
            <person name="Maekelae M.R."/>
            <person name="Malavazi I."/>
            <person name="Melin P."/>
            <person name="Meyer V."/>
            <person name="Mielnichuk N."/>
            <person name="Miskei M."/>
            <person name="Molnar A.P."/>
            <person name="Mule G."/>
            <person name="Ngan C.Y."/>
            <person name="Orejas M."/>
            <person name="Orosz E."/>
            <person name="Ouedraogo J.P."/>
            <person name="Overkamp K.M."/>
            <person name="Park H.-S."/>
            <person name="Perrone G."/>
            <person name="Piumi F."/>
            <person name="Punt P.J."/>
            <person name="Ram A.F."/>
            <person name="Ramon A."/>
            <person name="Rauscher S."/>
            <person name="Record E."/>
            <person name="Riano-Pachon D.M."/>
            <person name="Robert V."/>
            <person name="Roehrig J."/>
            <person name="Ruller R."/>
            <person name="Salamov A."/>
            <person name="Salih N.S."/>
            <person name="Samson R.A."/>
            <person name="Sandor E."/>
            <person name="Sanguinetti M."/>
            <person name="Schuetze T."/>
            <person name="Sepcic K."/>
            <person name="Shelest E."/>
            <person name="Sherlock G."/>
            <person name="Sophianopoulou V."/>
            <person name="Squina F.M."/>
            <person name="Sun H."/>
            <person name="Susca A."/>
            <person name="Todd R.B."/>
            <person name="Tsang A."/>
            <person name="Unkles S.E."/>
            <person name="van de Wiele N."/>
            <person name="van Rossen-Uffink D."/>
            <person name="Oliveira J.V."/>
            <person name="Vesth T.C."/>
            <person name="Visser J."/>
            <person name="Yu J.-H."/>
            <person name="Zhou M."/>
            <person name="Andersen M.R."/>
            <person name="Archer D.B."/>
            <person name="Baker S.E."/>
            <person name="Benoit I."/>
            <person name="Brakhage A.A."/>
            <person name="Braus G.H."/>
            <person name="Fischer R."/>
            <person name="Frisvad J.C."/>
            <person name="Goldman G.H."/>
            <person name="Houbraken J."/>
            <person name="Oakley B."/>
            <person name="Pocsi I."/>
            <person name="Scazzocchio C."/>
            <person name="Seiboth B."/>
            <person name="vanKuyk P.A."/>
            <person name="Wortman J."/>
            <person name="Dyer P.S."/>
            <person name="Grigoriev I.V."/>
        </authorList>
    </citation>
    <scope>NUCLEOTIDE SEQUENCE [LARGE SCALE GENOMIC DNA]</scope>
    <source>
        <strain evidence="3">CBS 106.47</strain>
    </source>
</reference>
<sequence length="353" mass="38847">MLAPRKHLSRNISSLAPGTTLQGASWNYRILKPEVGDSTHTSTVYKAEVIPREHARGVPQAPKRALIKASPPGAITALENMKRERQAYRLPGVASSGCFRRMYDEIDSSTIALEWTDTTLAEVNYQSSMRSYSLVMAFMEAALTSCIVLEGYGCVNTDFKPANILLSGIEAGYITAKVGDLGLGVPSGSLLNAQPYAMRAPEVFLGYACAKPSQVWAVAAMLLCWIKPGVLGVWDSPHPFINDAWCMAKIKRLFPHWKIPHSDDVEGHSLKAAVDAAKSFSKEVSELQAISPLCEEICKVEMPRQLRDLLRLMLVVDPVQRPSALSVLASEEFRALEELVSMNWMGWGGLHME</sequence>
<dbReference type="Proteomes" id="UP000184063">
    <property type="component" value="Unassembled WGS sequence"/>
</dbReference>
<dbReference type="GO" id="GO:0004672">
    <property type="term" value="F:protein kinase activity"/>
    <property type="evidence" value="ECO:0007669"/>
    <property type="project" value="InterPro"/>
</dbReference>
<evidence type="ECO:0000259" key="1">
    <source>
        <dbReference type="PROSITE" id="PS50011"/>
    </source>
</evidence>
<evidence type="ECO:0000313" key="3">
    <source>
        <dbReference type="Proteomes" id="UP000184063"/>
    </source>
</evidence>
<protein>
    <recommendedName>
        <fullName evidence="1">Protein kinase domain-containing protein</fullName>
    </recommendedName>
</protein>
<organism evidence="2 3">
    <name type="scientific">Aspergillus luchuensis (strain CBS 106.47)</name>
    <dbReference type="NCBI Taxonomy" id="1137211"/>
    <lineage>
        <taxon>Eukaryota</taxon>
        <taxon>Fungi</taxon>
        <taxon>Dikarya</taxon>
        <taxon>Ascomycota</taxon>
        <taxon>Pezizomycotina</taxon>
        <taxon>Eurotiomycetes</taxon>
        <taxon>Eurotiomycetidae</taxon>
        <taxon>Eurotiales</taxon>
        <taxon>Aspergillaceae</taxon>
        <taxon>Aspergillus</taxon>
        <taxon>Aspergillus subgen. Circumdati</taxon>
    </lineage>
</organism>
<dbReference type="VEuPathDB" id="FungiDB:ASPFODRAFT_216059"/>
<dbReference type="SMART" id="SM00220">
    <property type="entry name" value="S_TKc"/>
    <property type="match status" value="1"/>
</dbReference>
<dbReference type="InterPro" id="IPR011009">
    <property type="entry name" value="Kinase-like_dom_sf"/>
</dbReference>
<proteinExistence type="predicted"/>
<feature type="domain" description="Protein kinase" evidence="1">
    <location>
        <begin position="6"/>
        <end position="334"/>
    </location>
</feature>
<dbReference type="InterPro" id="IPR000719">
    <property type="entry name" value="Prot_kinase_dom"/>
</dbReference>
<gene>
    <name evidence="2" type="ORF">ASPFODRAFT_216059</name>
</gene>
<accession>A0A1M3TRB7</accession>
<dbReference type="EMBL" id="KV878238">
    <property type="protein sequence ID" value="OJZ89370.1"/>
    <property type="molecule type" value="Genomic_DNA"/>
</dbReference>
<evidence type="ECO:0000313" key="2">
    <source>
        <dbReference type="EMBL" id="OJZ89370.1"/>
    </source>
</evidence>
<dbReference type="GO" id="GO:0005524">
    <property type="term" value="F:ATP binding"/>
    <property type="evidence" value="ECO:0007669"/>
    <property type="project" value="InterPro"/>
</dbReference>
<dbReference type="AlphaFoldDB" id="A0A1M3TRB7"/>